<sequence length="233" mass="25293">MRTLILLVSLLATSAVLADSGHDTTGEIREAANHFLSQFSETQSRAGYTVEYELGTLDPRLTLAPCAQAISADFNSDPWASSQPTLLVTCTASRPWRIFLPVSLSIKGAVYTAARPLGRGERITALMLSQESGELNNSRRAPVSRIEDLVGKEMTRSVNRGTVLTSDLIVEPDAVQRGDHVMIVARSGNYTVRTRGKALANGQQGEQVMVENLSSQRRVRGRVIGPGMVEIPM</sequence>
<comment type="function">
    <text evidence="6 7">Involved in the assembly process of the P-ring formation. It may associate with FlgF on the rod constituting a structure essential for the P-ring assembly or may act as a modulator protein for the P-ring assembly.</text>
</comment>
<evidence type="ECO:0000256" key="1">
    <source>
        <dbReference type="ARBA" id="ARBA00004418"/>
    </source>
</evidence>
<dbReference type="InterPro" id="IPR041231">
    <property type="entry name" value="FlgA_N"/>
</dbReference>
<dbReference type="InterPro" id="IPR013974">
    <property type="entry name" value="SAF"/>
</dbReference>
<evidence type="ECO:0000313" key="9">
    <source>
        <dbReference type="EMBL" id="SFM25228.1"/>
    </source>
</evidence>
<dbReference type="RefSeq" id="WP_092021898.1">
    <property type="nucleotide sequence ID" value="NZ_FOUE01000002.1"/>
</dbReference>
<dbReference type="EMBL" id="FOUE01000002">
    <property type="protein sequence ID" value="SFM25228.1"/>
    <property type="molecule type" value="Genomic_DNA"/>
</dbReference>
<dbReference type="GO" id="GO:0044780">
    <property type="term" value="P:bacterial-type flagellum assembly"/>
    <property type="evidence" value="ECO:0007669"/>
    <property type="project" value="InterPro"/>
</dbReference>
<feature type="chain" id="PRO_5011332540" description="Flagella basal body P-ring formation protein FlgA" evidence="7">
    <location>
        <begin position="19"/>
        <end position="233"/>
    </location>
</feature>
<dbReference type="OrthoDB" id="5729023at2"/>
<accession>A0A1I4PBM5</accession>
<name>A0A1I4PBM5_9GAMM</name>
<keyword evidence="4 7" id="KW-0732">Signal</keyword>
<protein>
    <recommendedName>
        <fullName evidence="3 7">Flagella basal body P-ring formation protein FlgA</fullName>
    </recommendedName>
</protein>
<keyword evidence="5 7" id="KW-0574">Periplasm</keyword>
<proteinExistence type="inferred from homology"/>
<evidence type="ECO:0000256" key="3">
    <source>
        <dbReference type="ARBA" id="ARBA00014754"/>
    </source>
</evidence>
<evidence type="ECO:0000259" key="8">
    <source>
        <dbReference type="SMART" id="SM00858"/>
    </source>
</evidence>
<dbReference type="AlphaFoldDB" id="A0A1I4PBM5"/>
<dbReference type="Gene3D" id="3.90.1210.10">
    <property type="entry name" value="Antifreeze-like/N-acetylneuraminic acid synthase C-terminal domain"/>
    <property type="match status" value="1"/>
</dbReference>
<keyword evidence="9" id="KW-0282">Flagellum</keyword>
<evidence type="ECO:0000256" key="6">
    <source>
        <dbReference type="ARBA" id="ARBA00025643"/>
    </source>
</evidence>
<evidence type="ECO:0000313" key="10">
    <source>
        <dbReference type="Proteomes" id="UP000198519"/>
    </source>
</evidence>
<dbReference type="GO" id="GO:0042597">
    <property type="term" value="C:periplasmic space"/>
    <property type="evidence" value="ECO:0007669"/>
    <property type="project" value="UniProtKB-SubCell"/>
</dbReference>
<dbReference type="Pfam" id="PF17656">
    <property type="entry name" value="ChapFlgA_N"/>
    <property type="match status" value="1"/>
</dbReference>
<dbReference type="InterPro" id="IPR039246">
    <property type="entry name" value="Flagellar_FlgA"/>
</dbReference>
<evidence type="ECO:0000256" key="7">
    <source>
        <dbReference type="RuleBase" id="RU362063"/>
    </source>
</evidence>
<feature type="signal peptide" evidence="7">
    <location>
        <begin position="1"/>
        <end position="18"/>
    </location>
</feature>
<feature type="domain" description="SAF" evidence="8">
    <location>
        <begin position="108"/>
        <end position="170"/>
    </location>
</feature>
<dbReference type="Pfam" id="PF13144">
    <property type="entry name" value="ChapFlgA"/>
    <property type="match status" value="1"/>
</dbReference>
<reference evidence="10" key="1">
    <citation type="submission" date="2016-10" db="EMBL/GenBank/DDBJ databases">
        <authorList>
            <person name="Varghese N."/>
            <person name="Submissions S."/>
        </authorList>
    </citation>
    <scope>NUCLEOTIDE SEQUENCE [LARGE SCALE GENOMIC DNA]</scope>
    <source>
        <strain evidence="10">CGMCC 1.7061</strain>
    </source>
</reference>
<dbReference type="InterPro" id="IPR017585">
    <property type="entry name" value="SAF_FlgA"/>
</dbReference>
<dbReference type="Proteomes" id="UP000198519">
    <property type="component" value="Unassembled WGS sequence"/>
</dbReference>
<comment type="subcellular location">
    <subcellularLocation>
        <location evidence="1 7">Periplasm</location>
    </subcellularLocation>
</comment>
<organism evidence="9 10">
    <name type="scientific">Marinobacter zhejiangensis</name>
    <dbReference type="NCBI Taxonomy" id="488535"/>
    <lineage>
        <taxon>Bacteria</taxon>
        <taxon>Pseudomonadati</taxon>
        <taxon>Pseudomonadota</taxon>
        <taxon>Gammaproteobacteria</taxon>
        <taxon>Pseudomonadales</taxon>
        <taxon>Marinobacteraceae</taxon>
        <taxon>Marinobacter</taxon>
    </lineage>
</organism>
<dbReference type="SMART" id="SM00858">
    <property type="entry name" value="SAF"/>
    <property type="match status" value="1"/>
</dbReference>
<dbReference type="PANTHER" id="PTHR36307:SF1">
    <property type="entry name" value="FLAGELLA BASAL BODY P-RING FORMATION PROTEIN FLGA"/>
    <property type="match status" value="1"/>
</dbReference>
<dbReference type="CDD" id="cd11614">
    <property type="entry name" value="SAF_CpaB_FlgA_like"/>
    <property type="match status" value="1"/>
</dbReference>
<dbReference type="STRING" id="488535.SAMN04487963_1923"/>
<keyword evidence="9" id="KW-0966">Cell projection</keyword>
<evidence type="ECO:0000256" key="4">
    <source>
        <dbReference type="ARBA" id="ARBA00022729"/>
    </source>
</evidence>
<keyword evidence="9" id="KW-0969">Cilium</keyword>
<dbReference type="NCBIfam" id="TIGR03170">
    <property type="entry name" value="flgA_cterm"/>
    <property type="match status" value="1"/>
</dbReference>
<evidence type="ECO:0000256" key="5">
    <source>
        <dbReference type="ARBA" id="ARBA00022764"/>
    </source>
</evidence>
<dbReference type="PANTHER" id="PTHR36307">
    <property type="entry name" value="FLAGELLA BASAL BODY P-RING FORMATION PROTEIN FLGA"/>
    <property type="match status" value="1"/>
</dbReference>
<keyword evidence="7" id="KW-1005">Bacterial flagellum biogenesis</keyword>
<gene>
    <name evidence="9" type="ORF">SAMN04487963_1923</name>
</gene>
<dbReference type="Gene3D" id="2.30.30.760">
    <property type="match status" value="1"/>
</dbReference>
<keyword evidence="10" id="KW-1185">Reference proteome</keyword>
<evidence type="ECO:0000256" key="2">
    <source>
        <dbReference type="ARBA" id="ARBA00010474"/>
    </source>
</evidence>
<comment type="similarity">
    <text evidence="2 7">Belongs to the FlgA family.</text>
</comment>